<dbReference type="InterPro" id="IPR033503">
    <property type="entry name" value="GW182_RRM"/>
</dbReference>
<keyword evidence="4" id="KW-1185">Reference proteome</keyword>
<proteinExistence type="predicted"/>
<dbReference type="InterPro" id="IPR026805">
    <property type="entry name" value="GW182_M_dom"/>
</dbReference>
<dbReference type="InterPro" id="IPR012677">
    <property type="entry name" value="Nucleotide-bd_a/b_plait_sf"/>
</dbReference>
<feature type="region of interest" description="Disordered" evidence="1">
    <location>
        <begin position="398"/>
        <end position="672"/>
    </location>
</feature>
<dbReference type="PANTHER" id="PTHR13020">
    <property type="entry name" value="TRINUCLEOTIDE REPEAT-CONTAINING GENE 6"/>
    <property type="match status" value="1"/>
</dbReference>
<dbReference type="Gene3D" id="3.30.70.330">
    <property type="match status" value="1"/>
</dbReference>
<reference evidence="3 4" key="1">
    <citation type="journal article" date="2015" name="Nat. Commun.">
        <title>Outbred genome sequencing and CRISPR/Cas9 gene editing in butterflies.</title>
        <authorList>
            <person name="Li X."/>
            <person name="Fan D."/>
            <person name="Zhang W."/>
            <person name="Liu G."/>
            <person name="Zhang L."/>
            <person name="Zhao L."/>
            <person name="Fang X."/>
            <person name="Chen L."/>
            <person name="Dong Y."/>
            <person name="Chen Y."/>
            <person name="Ding Y."/>
            <person name="Zhao R."/>
            <person name="Feng M."/>
            <person name="Zhu Y."/>
            <person name="Feng Y."/>
            <person name="Jiang X."/>
            <person name="Zhu D."/>
            <person name="Xiang H."/>
            <person name="Feng X."/>
            <person name="Li S."/>
            <person name="Wang J."/>
            <person name="Zhang G."/>
            <person name="Kronforst M.R."/>
            <person name="Wang W."/>
        </authorList>
    </citation>
    <scope>NUCLEOTIDE SEQUENCE [LARGE SCALE GENOMIC DNA]</scope>
    <source>
        <strain evidence="3">Ya'a_city_454_Pm</strain>
        <tissue evidence="3">Whole body</tissue>
    </source>
</reference>
<dbReference type="SUPFAM" id="SSF46934">
    <property type="entry name" value="UBA-like"/>
    <property type="match status" value="1"/>
</dbReference>
<dbReference type="CDD" id="cd12435">
    <property type="entry name" value="RRM_GW182_like"/>
    <property type="match status" value="1"/>
</dbReference>
<feature type="compositionally biased region" description="Low complexity" evidence="1">
    <location>
        <begin position="1156"/>
        <end position="1167"/>
    </location>
</feature>
<feature type="compositionally biased region" description="Low complexity" evidence="1">
    <location>
        <begin position="327"/>
        <end position="341"/>
    </location>
</feature>
<dbReference type="GO" id="GO:0005654">
    <property type="term" value="C:nucleoplasm"/>
    <property type="evidence" value="ECO:0007669"/>
    <property type="project" value="TreeGrafter"/>
</dbReference>
<dbReference type="PROSITE" id="PS50030">
    <property type="entry name" value="UBA"/>
    <property type="match status" value="1"/>
</dbReference>
<dbReference type="InterPro" id="IPR052068">
    <property type="entry name" value="GW182_domain"/>
</dbReference>
<evidence type="ECO:0000313" key="3">
    <source>
        <dbReference type="EMBL" id="KPJ08250.1"/>
    </source>
</evidence>
<dbReference type="InterPro" id="IPR015940">
    <property type="entry name" value="UBA"/>
</dbReference>
<evidence type="ECO:0000259" key="2">
    <source>
        <dbReference type="PROSITE" id="PS50030"/>
    </source>
</evidence>
<feature type="compositionally biased region" description="Polar residues" evidence="1">
    <location>
        <begin position="579"/>
        <end position="590"/>
    </location>
</feature>
<evidence type="ECO:0000313" key="4">
    <source>
        <dbReference type="Proteomes" id="UP000053240"/>
    </source>
</evidence>
<dbReference type="SUPFAM" id="SSF54928">
    <property type="entry name" value="RNA-binding domain, RBD"/>
    <property type="match status" value="1"/>
</dbReference>
<feature type="region of interest" description="Disordered" evidence="1">
    <location>
        <begin position="1146"/>
        <end position="1193"/>
    </location>
</feature>
<protein>
    <submittedName>
        <fullName evidence="3">Trinucleotide repeat-containing gene 6C protein</fullName>
    </submittedName>
</protein>
<dbReference type="InParanoid" id="A0A194QTB8"/>
<feature type="region of interest" description="Disordered" evidence="1">
    <location>
        <begin position="1321"/>
        <end position="1355"/>
    </location>
</feature>
<dbReference type="GO" id="GO:0060213">
    <property type="term" value="P:positive regulation of nuclear-transcribed mRNA poly(A) tail shortening"/>
    <property type="evidence" value="ECO:0007669"/>
    <property type="project" value="TreeGrafter"/>
</dbReference>
<feature type="compositionally biased region" description="Pro residues" evidence="1">
    <location>
        <begin position="637"/>
        <end position="649"/>
    </location>
</feature>
<dbReference type="STRING" id="76193.A0A194QTB8"/>
<dbReference type="GO" id="GO:0035278">
    <property type="term" value="P:miRNA-mediated gene silencing by inhibition of translation"/>
    <property type="evidence" value="ECO:0007669"/>
    <property type="project" value="InterPro"/>
</dbReference>
<dbReference type="Proteomes" id="UP000053240">
    <property type="component" value="Unassembled WGS sequence"/>
</dbReference>
<dbReference type="PANTHER" id="PTHR13020:SF25">
    <property type="entry name" value="PROTEIN GAWKY"/>
    <property type="match status" value="1"/>
</dbReference>
<evidence type="ECO:0000256" key="1">
    <source>
        <dbReference type="SAM" id="MobiDB-lite"/>
    </source>
</evidence>
<dbReference type="GO" id="GO:0003676">
    <property type="term" value="F:nucleic acid binding"/>
    <property type="evidence" value="ECO:0007669"/>
    <property type="project" value="InterPro"/>
</dbReference>
<feature type="compositionally biased region" description="Basic and acidic residues" evidence="1">
    <location>
        <begin position="515"/>
        <end position="541"/>
    </location>
</feature>
<feature type="region of interest" description="Disordered" evidence="1">
    <location>
        <begin position="250"/>
        <end position="380"/>
    </location>
</feature>
<feature type="region of interest" description="Disordered" evidence="1">
    <location>
        <begin position="1039"/>
        <end position="1078"/>
    </location>
</feature>
<dbReference type="EMBL" id="KQ461155">
    <property type="protein sequence ID" value="KPJ08250.1"/>
    <property type="molecule type" value="Genomic_DNA"/>
</dbReference>
<dbReference type="Pfam" id="PF12938">
    <property type="entry name" value="M_domain"/>
    <property type="match status" value="1"/>
</dbReference>
<dbReference type="InterPro" id="IPR009060">
    <property type="entry name" value="UBA-like_sf"/>
</dbReference>
<accession>A0A194QTB8</accession>
<feature type="region of interest" description="Disordered" evidence="1">
    <location>
        <begin position="804"/>
        <end position="831"/>
    </location>
</feature>
<feature type="compositionally biased region" description="Low complexity" evidence="1">
    <location>
        <begin position="270"/>
        <end position="286"/>
    </location>
</feature>
<gene>
    <name evidence="3" type="ORF">RR48_12989</name>
</gene>
<feature type="region of interest" description="Disordered" evidence="1">
    <location>
        <begin position="923"/>
        <end position="966"/>
    </location>
</feature>
<name>A0A194QTB8_PAPMA</name>
<feature type="compositionally biased region" description="Polar residues" evidence="1">
    <location>
        <begin position="287"/>
        <end position="326"/>
    </location>
</feature>
<feature type="compositionally biased region" description="Low complexity" evidence="1">
    <location>
        <begin position="252"/>
        <end position="263"/>
    </location>
</feature>
<dbReference type="InterPro" id="IPR035979">
    <property type="entry name" value="RBD_domain_sf"/>
</dbReference>
<sequence length="1355" mass="146322">MSNVSVILCVPHLIKDNCYSNIDTVTEPMQCKNSTLMLVVNTNKFGACKRVEENESQQVSVKMVDNNIYNVEFVDSIQQNQMIGDMPNYCIPLTINAITVQGISYSDPYFSSFNLKYKMALGAPEYMNKSDYAFKSSVCIIHEPCMDKTQLLNEKAFRLSKTKTRMITCDNKFVEAKNDNNTSKVDGQSTSKRAMRTFANGDLTFDAMLELVDSEQKIINDLKKSHQVDLWGVPRRFRLCGGGESSLNAAAGWGSPPSSNNAGNWGGNSSGQTNNGTNNTQQWNNTAQRPPTSQADLNSNKSNGNQMPPTNVSTAQGWQNSGPNMQNAPPNNNGAPASNGTNNGGNGNNGANNPSNPSANSNGPSVTNGNNGNNGNSTSSAKIEQLNSMREALFSQDGWGGQHVNQDTNWDVPGSPEPGSKVEPAAGGPPPWKPNINNGAFLGTDLWEANLRNGGQPPPQPVAKTPWGHTPTTNIGGTWGEDDDAADSANVWTGPPPPQQWPAGPPQHAQQWGVPKKDDWNAWGEPHRPSDPRLDPHRTQDPRQQASDPRHDLRGGISGRLNGDMWSQHHQHTGGPSKMMTSAGVNQWGSQGPKDPIKATGWEEPSPPAARRGFDDGTSLWAQRGSIGGMQGRGAPQGPPVQRIPPTPTKPDAVWSAHTQRNGSWEEPHTPGWPDRDVAGWPDASGPGLWPVPKPKPACPGGGWPDDIGEWGGPKLPQSGPLGKQIPKEMVWNSKQFRYLVDLGYKKEEVEAALRSRDMNTEEALELLTAARSETWRRDDHFHHTSFQPPSVPAVSPAVVQKMLNQPPPQPVQHHHSYNPNSGSSNSGQPSTAQLRMLVQQIQMAVSAGYLNHQILNQPLAPQTLVLLNQLLQQIKVLQQLVQQHTLALSKGNSTLAVQYSVQISKAKQQITALQVPPYLPPQGYGSRGGGCPTSPAPNGGSDVRSRRRPYRAAEGLDKPVPPPRPPLVNQIATQQALYMKQQAGGADLFKQNHDPLNHLQNNFNEISISKDSQSAYGASSNQQSRLTQWKLPLLEKDGEGSEFSRAPGTAKSATSPPLNQLGLQPDSTWGVGRSSEGWGDSGADVADGKDAWGTHAVHQPVYDLVPEFEPGKPWKGNQMMKNVEDDPAMTPGSVVRSPLSLATIKDSDMLGGKTSPPGSERSLSSSTWSYAPPVSNSSATGAGLKSDAWGTKPRPTPTGIKAWPQHVNQRVLPTWQASTWLLLKNLTAQIDGSTLKTLCVQHGPLQNFHLYLNQGLALARYSTREEAAKAQMALNNCVLSNTTIFAENPAESEVQMILQHLGSGGGGAWRGGAGGGGKDGWGYPALWPDQHDQRATPSSLNSFLPPDLLGGESI</sequence>
<dbReference type="GO" id="GO:0000932">
    <property type="term" value="C:P-body"/>
    <property type="evidence" value="ECO:0007669"/>
    <property type="project" value="TreeGrafter"/>
</dbReference>
<organism evidence="3 4">
    <name type="scientific">Papilio machaon</name>
    <name type="common">Old World swallowtail butterfly</name>
    <dbReference type="NCBI Taxonomy" id="76193"/>
    <lineage>
        <taxon>Eukaryota</taxon>
        <taxon>Metazoa</taxon>
        <taxon>Ecdysozoa</taxon>
        <taxon>Arthropoda</taxon>
        <taxon>Hexapoda</taxon>
        <taxon>Insecta</taxon>
        <taxon>Pterygota</taxon>
        <taxon>Neoptera</taxon>
        <taxon>Endopterygota</taxon>
        <taxon>Lepidoptera</taxon>
        <taxon>Glossata</taxon>
        <taxon>Ditrysia</taxon>
        <taxon>Papilionoidea</taxon>
        <taxon>Papilionidae</taxon>
        <taxon>Papilioninae</taxon>
        <taxon>Papilio</taxon>
    </lineage>
</organism>
<feature type="compositionally biased region" description="Low complexity" evidence="1">
    <location>
        <begin position="818"/>
        <end position="831"/>
    </location>
</feature>
<feature type="compositionally biased region" description="Low complexity" evidence="1">
    <location>
        <begin position="349"/>
        <end position="380"/>
    </location>
</feature>
<feature type="domain" description="UBA" evidence="2">
    <location>
        <begin position="731"/>
        <end position="771"/>
    </location>
</feature>
<feature type="compositionally biased region" description="Polar residues" evidence="1">
    <location>
        <begin position="1052"/>
        <end position="1068"/>
    </location>
</feature>
<feature type="compositionally biased region" description="Pro residues" evidence="1">
    <location>
        <begin position="494"/>
        <end position="505"/>
    </location>
</feature>
<dbReference type="FunCoup" id="A0A194QTB8">
    <property type="interactions" value="532"/>
</dbReference>